<evidence type="ECO:0000256" key="6">
    <source>
        <dbReference type="ARBA" id="ARBA00023196"/>
    </source>
</evidence>
<dbReference type="Proteomes" id="UP000230093">
    <property type="component" value="Unassembled WGS sequence"/>
</dbReference>
<dbReference type="GO" id="GO:0046933">
    <property type="term" value="F:proton-transporting ATP synthase activity, rotational mechanism"/>
    <property type="evidence" value="ECO:0007669"/>
    <property type="project" value="UniProtKB-UniRule"/>
</dbReference>
<feature type="compositionally biased region" description="Low complexity" evidence="10">
    <location>
        <begin position="90"/>
        <end position="100"/>
    </location>
</feature>
<keyword evidence="8" id="KW-0375">Hydrogen ion transport</keyword>
<dbReference type="Pfam" id="PF02823">
    <property type="entry name" value="ATP-synt_DE_N"/>
    <property type="match status" value="1"/>
</dbReference>
<feature type="domain" description="ATP synthase F1 complex delta/epsilon subunit N-terminal" evidence="11">
    <location>
        <begin position="5"/>
        <end position="79"/>
    </location>
</feature>
<keyword evidence="3 8" id="KW-0813">Transport</keyword>
<gene>
    <name evidence="8 12" type="primary">atpC</name>
    <name evidence="12" type="ORF">COT75_03270</name>
</gene>
<comment type="caution">
    <text evidence="12">The sequence shown here is derived from an EMBL/GenBank/DDBJ whole genome shotgun (WGS) entry which is preliminary data.</text>
</comment>
<comment type="similarity">
    <text evidence="2 8 9">Belongs to the ATPase epsilon chain family.</text>
</comment>
<evidence type="ECO:0000256" key="1">
    <source>
        <dbReference type="ARBA" id="ARBA00004184"/>
    </source>
</evidence>
<evidence type="ECO:0000256" key="4">
    <source>
        <dbReference type="ARBA" id="ARBA00023065"/>
    </source>
</evidence>
<comment type="subcellular location">
    <subcellularLocation>
        <location evidence="8">Cell membrane</location>
        <topology evidence="8">Peripheral membrane protein</topology>
    </subcellularLocation>
    <subcellularLocation>
        <location evidence="1">Endomembrane system</location>
        <topology evidence="1">Peripheral membrane protein</topology>
    </subcellularLocation>
</comment>
<dbReference type="CDD" id="cd12152">
    <property type="entry name" value="F1-ATPase_delta"/>
    <property type="match status" value="1"/>
</dbReference>
<protein>
    <recommendedName>
        <fullName evidence="8">ATP synthase epsilon chain</fullName>
    </recommendedName>
    <alternativeName>
        <fullName evidence="8">ATP synthase F1 sector epsilon subunit</fullName>
    </alternativeName>
    <alternativeName>
        <fullName evidence="8">F-ATPase epsilon subunit</fullName>
    </alternativeName>
</protein>
<dbReference type="GO" id="GO:0005886">
    <property type="term" value="C:plasma membrane"/>
    <property type="evidence" value="ECO:0007669"/>
    <property type="project" value="UniProtKB-SubCell"/>
</dbReference>
<keyword evidence="8" id="KW-1003">Cell membrane</keyword>
<comment type="subunit">
    <text evidence="8 9">F-type ATPases have 2 components, CF(1) - the catalytic core - and CF(0) - the membrane proton channel. CF(1) has five subunits: alpha(3), beta(3), gamma(1), delta(1), epsilon(1). CF(0) has three main subunits: a, b and c.</text>
</comment>
<dbReference type="InterPro" id="IPR036771">
    <property type="entry name" value="ATPsynth_dsu/esu_N"/>
</dbReference>
<keyword evidence="7 8" id="KW-0066">ATP synthesis</keyword>
<feature type="region of interest" description="Disordered" evidence="10">
    <location>
        <begin position="86"/>
        <end position="143"/>
    </location>
</feature>
<evidence type="ECO:0000256" key="2">
    <source>
        <dbReference type="ARBA" id="ARBA00005712"/>
    </source>
</evidence>
<dbReference type="InterPro" id="IPR020546">
    <property type="entry name" value="ATP_synth_F1_dsu/esu_N"/>
</dbReference>
<evidence type="ECO:0000313" key="13">
    <source>
        <dbReference type="Proteomes" id="UP000230093"/>
    </source>
</evidence>
<dbReference type="SUPFAM" id="SSF51344">
    <property type="entry name" value="Epsilon subunit of F1F0-ATP synthase N-terminal domain"/>
    <property type="match status" value="1"/>
</dbReference>
<reference evidence="13" key="1">
    <citation type="submission" date="2017-09" db="EMBL/GenBank/DDBJ databases">
        <title>Depth-based differentiation of microbial function through sediment-hosted aquifers and enrichment of novel symbionts in the deep terrestrial subsurface.</title>
        <authorList>
            <person name="Probst A.J."/>
            <person name="Ladd B."/>
            <person name="Jarett J.K."/>
            <person name="Geller-Mcgrath D.E."/>
            <person name="Sieber C.M.K."/>
            <person name="Emerson J.B."/>
            <person name="Anantharaman K."/>
            <person name="Thomas B.C."/>
            <person name="Malmstrom R."/>
            <person name="Stieglmeier M."/>
            <person name="Klingl A."/>
            <person name="Woyke T."/>
            <person name="Ryan C.M."/>
            <person name="Banfield J.F."/>
        </authorList>
    </citation>
    <scope>NUCLEOTIDE SEQUENCE [LARGE SCALE GENOMIC DNA]</scope>
</reference>
<evidence type="ECO:0000256" key="3">
    <source>
        <dbReference type="ARBA" id="ARBA00022448"/>
    </source>
</evidence>
<evidence type="ECO:0000313" key="12">
    <source>
        <dbReference type="EMBL" id="PIS09103.1"/>
    </source>
</evidence>
<dbReference type="GO" id="GO:0005524">
    <property type="term" value="F:ATP binding"/>
    <property type="evidence" value="ECO:0007669"/>
    <property type="project" value="UniProtKB-UniRule"/>
</dbReference>
<evidence type="ECO:0000256" key="9">
    <source>
        <dbReference type="RuleBase" id="RU003656"/>
    </source>
</evidence>
<dbReference type="GO" id="GO:0045259">
    <property type="term" value="C:proton-transporting ATP synthase complex"/>
    <property type="evidence" value="ECO:0007669"/>
    <property type="project" value="UniProtKB-KW"/>
</dbReference>
<accession>A0A2H0W8W8</accession>
<evidence type="ECO:0000259" key="11">
    <source>
        <dbReference type="Pfam" id="PF02823"/>
    </source>
</evidence>
<dbReference type="NCBIfam" id="TIGR01216">
    <property type="entry name" value="ATP_synt_epsi"/>
    <property type="match status" value="1"/>
</dbReference>
<evidence type="ECO:0000256" key="5">
    <source>
        <dbReference type="ARBA" id="ARBA00023136"/>
    </source>
</evidence>
<dbReference type="InterPro" id="IPR001469">
    <property type="entry name" value="ATP_synth_F1_dsu/esu"/>
</dbReference>
<name>A0A2H0W8W8_9BACT</name>
<keyword evidence="6 8" id="KW-0139">CF(1)</keyword>
<keyword evidence="5 8" id="KW-0472">Membrane</keyword>
<comment type="function">
    <text evidence="8">Produces ATP from ADP in the presence of a proton gradient across the membrane.</text>
</comment>
<dbReference type="PANTHER" id="PTHR13822:SF10">
    <property type="entry name" value="ATP SYNTHASE EPSILON CHAIN, CHLOROPLASTIC"/>
    <property type="match status" value="1"/>
</dbReference>
<dbReference type="Gene3D" id="2.60.15.10">
    <property type="entry name" value="F0F1 ATP synthase delta/epsilon subunit, N-terminal"/>
    <property type="match status" value="1"/>
</dbReference>
<evidence type="ECO:0000256" key="7">
    <source>
        <dbReference type="ARBA" id="ARBA00023310"/>
    </source>
</evidence>
<evidence type="ECO:0000256" key="8">
    <source>
        <dbReference type="HAMAP-Rule" id="MF_00530"/>
    </source>
</evidence>
<dbReference type="HAMAP" id="MF_00530">
    <property type="entry name" value="ATP_synth_epsil_bac"/>
    <property type="match status" value="1"/>
</dbReference>
<evidence type="ECO:0000256" key="10">
    <source>
        <dbReference type="SAM" id="MobiDB-lite"/>
    </source>
</evidence>
<sequence length="143" mass="15913">MGFLLEIISPQGKIFNQTVKKVTVPAVTGQLTILSHHASLFTPLNPGKIRVIDLNNKIYLFPVGKGMIEVSEDKVNLLIEGQEDLDKKSQQQAQKAQTQAEELKKKPKSPLAPTQELRRSLVGTNIAKYKKKRRISPTAGEQI</sequence>
<dbReference type="PANTHER" id="PTHR13822">
    <property type="entry name" value="ATP SYNTHASE DELTA/EPSILON CHAIN"/>
    <property type="match status" value="1"/>
</dbReference>
<dbReference type="EMBL" id="PEZT01000019">
    <property type="protein sequence ID" value="PIS09103.1"/>
    <property type="molecule type" value="Genomic_DNA"/>
</dbReference>
<dbReference type="GO" id="GO:0012505">
    <property type="term" value="C:endomembrane system"/>
    <property type="evidence" value="ECO:0007669"/>
    <property type="project" value="UniProtKB-SubCell"/>
</dbReference>
<keyword evidence="4 8" id="KW-0406">Ion transport</keyword>
<organism evidence="12 13">
    <name type="scientific">Candidatus Beckwithbacteria bacterium CG10_big_fil_rev_8_21_14_0_10_34_10</name>
    <dbReference type="NCBI Taxonomy" id="1974495"/>
    <lineage>
        <taxon>Bacteria</taxon>
        <taxon>Candidatus Beckwithiibacteriota</taxon>
    </lineage>
</organism>
<dbReference type="AlphaFoldDB" id="A0A2H0W8W8"/>
<proteinExistence type="inferred from homology"/>